<name>A0A0E9R7K8_ANGAN</name>
<reference evidence="2" key="2">
    <citation type="journal article" date="2015" name="Fish Shellfish Immunol.">
        <title>Early steps in the European eel (Anguilla anguilla)-Vibrio vulnificus interaction in the gills: Role of the RtxA13 toxin.</title>
        <authorList>
            <person name="Callol A."/>
            <person name="Pajuelo D."/>
            <person name="Ebbesson L."/>
            <person name="Teles M."/>
            <person name="MacKenzie S."/>
            <person name="Amaro C."/>
        </authorList>
    </citation>
    <scope>NUCLEOTIDE SEQUENCE</scope>
</reference>
<feature type="chain" id="PRO_5002432278" description="Secreted protein" evidence="1">
    <location>
        <begin position="19"/>
        <end position="91"/>
    </location>
</feature>
<reference evidence="2" key="1">
    <citation type="submission" date="2014-11" db="EMBL/GenBank/DDBJ databases">
        <authorList>
            <person name="Amaro Gonzalez C."/>
        </authorList>
    </citation>
    <scope>NUCLEOTIDE SEQUENCE</scope>
</reference>
<organism evidence="2">
    <name type="scientific">Anguilla anguilla</name>
    <name type="common">European freshwater eel</name>
    <name type="synonym">Muraena anguilla</name>
    <dbReference type="NCBI Taxonomy" id="7936"/>
    <lineage>
        <taxon>Eukaryota</taxon>
        <taxon>Metazoa</taxon>
        <taxon>Chordata</taxon>
        <taxon>Craniata</taxon>
        <taxon>Vertebrata</taxon>
        <taxon>Euteleostomi</taxon>
        <taxon>Actinopterygii</taxon>
        <taxon>Neopterygii</taxon>
        <taxon>Teleostei</taxon>
        <taxon>Anguilliformes</taxon>
        <taxon>Anguillidae</taxon>
        <taxon>Anguilla</taxon>
    </lineage>
</organism>
<feature type="signal peptide" evidence="1">
    <location>
        <begin position="1"/>
        <end position="18"/>
    </location>
</feature>
<evidence type="ECO:0000256" key="1">
    <source>
        <dbReference type="SAM" id="SignalP"/>
    </source>
</evidence>
<dbReference type="EMBL" id="GBXM01084117">
    <property type="protein sequence ID" value="JAH24460.1"/>
    <property type="molecule type" value="Transcribed_RNA"/>
</dbReference>
<protein>
    <recommendedName>
        <fullName evidence="3">Secreted protein</fullName>
    </recommendedName>
</protein>
<accession>A0A0E9R7K8</accession>
<dbReference type="AlphaFoldDB" id="A0A0E9R7K8"/>
<evidence type="ECO:0000313" key="2">
    <source>
        <dbReference type="EMBL" id="JAH24460.1"/>
    </source>
</evidence>
<sequence>MWWRTFYILTGLYDGVLALHWLVAGHSQVCGLKPENTFLGTPKWFIKRFINPCKVGRVSSSEVHSKRMKKLYLLHRETWCWVARNKHVSLI</sequence>
<keyword evidence="1" id="KW-0732">Signal</keyword>
<evidence type="ECO:0008006" key="3">
    <source>
        <dbReference type="Google" id="ProtNLM"/>
    </source>
</evidence>
<proteinExistence type="predicted"/>